<dbReference type="AlphaFoldDB" id="A0A4R8G8L7"/>
<dbReference type="Pfam" id="PF14718">
    <property type="entry name" value="SLT_L"/>
    <property type="match status" value="1"/>
</dbReference>
<reference evidence="6 7" key="1">
    <citation type="submission" date="2019-03" db="EMBL/GenBank/DDBJ databases">
        <title>Freshwater and sediment microbial communities from various areas in North America, analyzing microbe dynamics in response to fracking.</title>
        <authorList>
            <person name="Lamendella R."/>
        </authorList>
    </citation>
    <scope>NUCLEOTIDE SEQUENCE [LARGE SCALE GENOMIC DNA]</scope>
    <source>
        <strain evidence="6 7">6_TX</strain>
    </source>
</reference>
<accession>A0A4R8G8L7</accession>
<dbReference type="Proteomes" id="UP000294489">
    <property type="component" value="Unassembled WGS sequence"/>
</dbReference>
<evidence type="ECO:0000259" key="4">
    <source>
        <dbReference type="Pfam" id="PF01464"/>
    </source>
</evidence>
<feature type="chain" id="PRO_5020285839" evidence="3">
    <location>
        <begin position="25"/>
        <end position="648"/>
    </location>
</feature>
<dbReference type="InterPro" id="IPR037061">
    <property type="entry name" value="Lytic_TGlycoase_superhlx_L_sf"/>
</dbReference>
<dbReference type="InterPro" id="IPR008258">
    <property type="entry name" value="Transglycosylase_SLT_dom_1"/>
</dbReference>
<evidence type="ECO:0000259" key="5">
    <source>
        <dbReference type="Pfam" id="PF14718"/>
    </source>
</evidence>
<dbReference type="SUPFAM" id="SSF48435">
    <property type="entry name" value="Bacterial muramidases"/>
    <property type="match status" value="1"/>
</dbReference>
<dbReference type="Gene3D" id="1.10.1240.20">
    <property type="entry name" value="Lytic transglycosylase, superhelical linker domain"/>
    <property type="match status" value="1"/>
</dbReference>
<evidence type="ECO:0000256" key="3">
    <source>
        <dbReference type="SAM" id="SignalP"/>
    </source>
</evidence>
<feature type="domain" description="Lytic transglycosylase superhelical linker" evidence="5">
    <location>
        <begin position="400"/>
        <end position="466"/>
    </location>
</feature>
<dbReference type="InterPro" id="IPR012289">
    <property type="entry name" value="Lytic_TGlycosylase_superhlx_L"/>
</dbReference>
<dbReference type="Gene3D" id="1.10.530.10">
    <property type="match status" value="1"/>
</dbReference>
<dbReference type="CDD" id="cd13401">
    <property type="entry name" value="Slt70-like"/>
    <property type="match status" value="1"/>
</dbReference>
<dbReference type="InterPro" id="IPR023346">
    <property type="entry name" value="Lysozyme-like_dom_sf"/>
</dbReference>
<comment type="caution">
    <text evidence="6">The sequence shown here is derived from an EMBL/GenBank/DDBJ whole genome shotgun (WGS) entry which is preliminary data.</text>
</comment>
<protein>
    <submittedName>
        <fullName evidence="6">Soluble lytic murein transglycosylase</fullName>
    </submittedName>
</protein>
<feature type="signal peptide" evidence="3">
    <location>
        <begin position="1"/>
        <end position="24"/>
    </location>
</feature>
<gene>
    <name evidence="6" type="ORF">DFO67_103381</name>
</gene>
<proteinExistence type="inferred from homology"/>
<dbReference type="SUPFAM" id="SSF53955">
    <property type="entry name" value="Lysozyme-like"/>
    <property type="match status" value="1"/>
</dbReference>
<feature type="domain" description="Transglycosylase SLT" evidence="4">
    <location>
        <begin position="478"/>
        <end position="586"/>
    </location>
</feature>
<dbReference type="Pfam" id="PF01464">
    <property type="entry name" value="SLT"/>
    <property type="match status" value="1"/>
</dbReference>
<evidence type="ECO:0000256" key="1">
    <source>
        <dbReference type="ARBA" id="ARBA00007734"/>
    </source>
</evidence>
<sequence length="648" mass="72276">MKPRTPKRAMALLAALLISLPAVADTASDRAMREALEAARNRDWSRIDDAAIDDHVLAGYVEYHRLRSQLPHVAPSVVNSFLQRHADSPLSDWMRGVAQVSYGDAGRYDALLAVSDGVPRGTIRQCHYYTALLDRDPAAAAEGGLELWLTGRSQPSECDALFDALLSRGAIDAQAIWQRMMLAWENGEDGLMNYLARKLPGSWSDAQQALDRVKGDYAAVTRIPVNLGHQGQASAALFTAAMHNFTRADTEAALEAWRKIGPHLPLSETQRHVVEHDLAFYSMVREVSNNQGWVDDVLPRLAEGDLLELRVRRALAERNWNEVVHWVHQMPDDPRQDARWQYWLGRALEQLGDEQTARKAYAAAADERSFFGFAAADKLGQPYALNMTQATFNDAYRREVANWPVVQRAEALQRIGEPGLARSEWYAAIERATEEEARALADYAQQRGWYATLVQTTIAADQWDALAWRFPNAYQDSFLRWGNANGVDPFLLMGIARRESAFNNEAVSPVGARGLMQLMPGTAAHVSGQLGIDTPSMSELFDPETNIRLGSHYISRMLDRYSGNRLAATAAYNAGPGRVDRWLRDAPQEFDLFVESIPFRETRDYVQAVLAYQVIFASLAQNGSTQGIAMLSPAERQGSYDISLLARN</sequence>
<dbReference type="PANTHER" id="PTHR37423:SF5">
    <property type="entry name" value="SOLUBLE LYTIC MUREIN TRANSGLYCOSYLASE"/>
    <property type="match status" value="1"/>
</dbReference>
<dbReference type="RefSeq" id="WP_243836093.1">
    <property type="nucleotide sequence ID" value="NZ_SOEC01000003.1"/>
</dbReference>
<name>A0A4R8G8L7_9GAMM</name>
<evidence type="ECO:0000313" key="7">
    <source>
        <dbReference type="Proteomes" id="UP000294489"/>
    </source>
</evidence>
<organism evidence="6 7">
    <name type="scientific">Modicisalibacter xianhensis</name>
    <dbReference type="NCBI Taxonomy" id="442341"/>
    <lineage>
        <taxon>Bacteria</taxon>
        <taxon>Pseudomonadati</taxon>
        <taxon>Pseudomonadota</taxon>
        <taxon>Gammaproteobacteria</taxon>
        <taxon>Oceanospirillales</taxon>
        <taxon>Halomonadaceae</taxon>
        <taxon>Modicisalibacter</taxon>
    </lineage>
</organism>
<dbReference type="EMBL" id="SOEC01000003">
    <property type="protein sequence ID" value="TDX31782.1"/>
    <property type="molecule type" value="Genomic_DNA"/>
</dbReference>
<dbReference type="InterPro" id="IPR008939">
    <property type="entry name" value="Lytic_TGlycosylase_superhlx_U"/>
</dbReference>
<evidence type="ECO:0000313" key="6">
    <source>
        <dbReference type="EMBL" id="TDX31782.1"/>
    </source>
</evidence>
<dbReference type="GO" id="GO:0042597">
    <property type="term" value="C:periplasmic space"/>
    <property type="evidence" value="ECO:0007669"/>
    <property type="project" value="InterPro"/>
</dbReference>
<keyword evidence="2 3" id="KW-0732">Signal</keyword>
<dbReference type="PANTHER" id="PTHR37423">
    <property type="entry name" value="SOLUBLE LYTIC MUREIN TRANSGLYCOSYLASE-RELATED"/>
    <property type="match status" value="1"/>
</dbReference>
<evidence type="ECO:0000256" key="2">
    <source>
        <dbReference type="ARBA" id="ARBA00022729"/>
    </source>
</evidence>
<comment type="similarity">
    <text evidence="1">Belongs to the transglycosylase Slt family.</text>
</comment>
<dbReference type="Gene3D" id="1.25.20.10">
    <property type="entry name" value="Bacterial muramidases"/>
    <property type="match status" value="1"/>
</dbReference>
<dbReference type="GO" id="GO:0004553">
    <property type="term" value="F:hydrolase activity, hydrolyzing O-glycosyl compounds"/>
    <property type="evidence" value="ECO:0007669"/>
    <property type="project" value="InterPro"/>
</dbReference>